<evidence type="ECO:0000313" key="2">
    <source>
        <dbReference type="Proteomes" id="UP000054565"/>
    </source>
</evidence>
<protein>
    <submittedName>
        <fullName evidence="1">Uncharacterized protein</fullName>
    </submittedName>
</protein>
<evidence type="ECO:0000313" key="1">
    <source>
        <dbReference type="EMBL" id="KMP09790.1"/>
    </source>
</evidence>
<proteinExistence type="predicted"/>
<gene>
    <name evidence="1" type="ORF">CIRG_09023</name>
</gene>
<organism evidence="1 2">
    <name type="scientific">Coccidioides immitis RMSCC 2394</name>
    <dbReference type="NCBI Taxonomy" id="404692"/>
    <lineage>
        <taxon>Eukaryota</taxon>
        <taxon>Fungi</taxon>
        <taxon>Dikarya</taxon>
        <taxon>Ascomycota</taxon>
        <taxon>Pezizomycotina</taxon>
        <taxon>Eurotiomycetes</taxon>
        <taxon>Eurotiomycetidae</taxon>
        <taxon>Onygenales</taxon>
        <taxon>Onygenaceae</taxon>
        <taxon>Coccidioides</taxon>
    </lineage>
</organism>
<sequence length="112" mass="12542">MPVASLIANQVNKPGIVNSADSARPRRKSAAPCFPRITFKLLLGVLNLLWKPTHQDFSMPLFQHPEISDDYYHSFLLSGNATIPGQWRVTTLSAPPIHEYPLTQRFILTGSK</sequence>
<dbReference type="EMBL" id="DS028100">
    <property type="protein sequence ID" value="KMP09790.1"/>
    <property type="molecule type" value="Genomic_DNA"/>
</dbReference>
<reference evidence="2" key="1">
    <citation type="journal article" date="2010" name="Genome Res.">
        <title>Population genomic sequencing of Coccidioides fungi reveals recent hybridization and transposon control.</title>
        <authorList>
            <person name="Neafsey D.E."/>
            <person name="Barker B.M."/>
            <person name="Sharpton T.J."/>
            <person name="Stajich J.E."/>
            <person name="Park D.J."/>
            <person name="Whiston E."/>
            <person name="Hung C.-Y."/>
            <person name="McMahan C."/>
            <person name="White J."/>
            <person name="Sykes S."/>
            <person name="Heiman D."/>
            <person name="Young S."/>
            <person name="Zeng Q."/>
            <person name="Abouelleil A."/>
            <person name="Aftuck L."/>
            <person name="Bessette D."/>
            <person name="Brown A."/>
            <person name="FitzGerald M."/>
            <person name="Lui A."/>
            <person name="Macdonald J.P."/>
            <person name="Priest M."/>
            <person name="Orbach M.J."/>
            <person name="Galgiani J.N."/>
            <person name="Kirkland T.N."/>
            <person name="Cole G.T."/>
            <person name="Birren B.W."/>
            <person name="Henn M.R."/>
            <person name="Taylor J.W."/>
            <person name="Rounsley S.D."/>
        </authorList>
    </citation>
    <scope>NUCLEOTIDE SEQUENCE [LARGE SCALE GENOMIC DNA]</scope>
    <source>
        <strain evidence="2">RMSCC 2394</strain>
    </source>
</reference>
<dbReference type="Proteomes" id="UP000054565">
    <property type="component" value="Unassembled WGS sequence"/>
</dbReference>
<name>A0A0J6YPW5_COCIT</name>
<accession>A0A0J6YPW5</accession>
<dbReference type="AlphaFoldDB" id="A0A0J6YPW5"/>